<reference evidence="2 3" key="1">
    <citation type="journal article" date="2019" name="Syst. Appl. Microbiol.">
        <title>Characterization of Bifidobacterium species in feaces of the Egyptian fruit bat: Description of B. vespertilionis sp. nov. and B. rousetti sp. nov.</title>
        <authorList>
            <person name="Modesto M."/>
            <person name="Satti M."/>
            <person name="Watanabe K."/>
            <person name="Puglisi E."/>
            <person name="Morelli L."/>
            <person name="Huang C.-H."/>
            <person name="Liou J.-S."/>
            <person name="Miyashita M."/>
            <person name="Tamura T."/>
            <person name="Saito S."/>
            <person name="Mori K."/>
            <person name="Huang L."/>
            <person name="Sciavilla P."/>
            <person name="Sandri C."/>
            <person name="Spiezio C."/>
            <person name="Vitali F."/>
            <person name="Cavalieri D."/>
            <person name="Perpetuini G."/>
            <person name="Tofalo R."/>
            <person name="Bonetti A."/>
            <person name="Arita M."/>
            <person name="Mattarelli P."/>
        </authorList>
    </citation>
    <scope>NUCLEOTIDE SEQUENCE [LARGE SCALE GENOMIC DNA]</scope>
    <source>
        <strain evidence="2 3">RST17</strain>
    </source>
</reference>
<dbReference type="EMBL" id="RZUH01000009">
    <property type="protein sequence ID" value="KAA8826970.1"/>
    <property type="molecule type" value="Genomic_DNA"/>
</dbReference>
<dbReference type="NCBIfam" id="TIGR04226">
    <property type="entry name" value="RrgB_K2N_iso_D2"/>
    <property type="match status" value="1"/>
</dbReference>
<feature type="transmembrane region" description="Helical" evidence="1">
    <location>
        <begin position="575"/>
        <end position="594"/>
    </location>
</feature>
<proteinExistence type="predicted"/>
<gene>
    <name evidence="2" type="ORF">EMO91_10590</name>
</gene>
<name>A0A5M9ZHD1_9BIFI</name>
<comment type="caution">
    <text evidence="2">The sequence shown here is derived from an EMBL/GenBank/DDBJ whole genome shotgun (WGS) entry which is preliminary data.</text>
</comment>
<protein>
    <submittedName>
        <fullName evidence="2">Isopeptide-forming domain-containing fimbrial protein</fullName>
    </submittedName>
</protein>
<organism evidence="2 3">
    <name type="scientific">Bifidobacterium myosotis</name>
    <dbReference type="NCBI Taxonomy" id="1630166"/>
    <lineage>
        <taxon>Bacteria</taxon>
        <taxon>Bacillati</taxon>
        <taxon>Actinomycetota</taxon>
        <taxon>Actinomycetes</taxon>
        <taxon>Bifidobacteriales</taxon>
        <taxon>Bifidobacteriaceae</taxon>
        <taxon>Bifidobacterium</taxon>
    </lineage>
</organism>
<dbReference type="Proteomes" id="UP000410049">
    <property type="component" value="Unassembled WGS sequence"/>
</dbReference>
<keyword evidence="1" id="KW-1133">Transmembrane helix</keyword>
<evidence type="ECO:0000313" key="3">
    <source>
        <dbReference type="Proteomes" id="UP000410049"/>
    </source>
</evidence>
<keyword evidence="1" id="KW-0812">Transmembrane</keyword>
<dbReference type="InterPro" id="IPR026466">
    <property type="entry name" value="Fim_isopep_form_D2_dom"/>
</dbReference>
<dbReference type="AlphaFoldDB" id="A0A5M9ZHD1"/>
<evidence type="ECO:0000313" key="2">
    <source>
        <dbReference type="EMBL" id="KAA8826970.1"/>
    </source>
</evidence>
<evidence type="ECO:0000256" key="1">
    <source>
        <dbReference type="SAM" id="Phobius"/>
    </source>
</evidence>
<sequence length="608" mass="62917">MRPGSAGIGRRRAARGIRAGFLHFSRKGQEQTMTYGITRRIAAATAVIATLALGAVAAGTANAEDTFTDADRTITLTAAVDNAFDGKDLKAYQLASYSSYTLEGDNVSKITATQTADQKALLKDAINNAGIDGVTVGDNDDPFAVFSAIKGDKDLTATDPKWSSALRKVADRLAKETIPASITGTAGQAVAGNARQWRFTVPAAGYYLILDKTGAGKTGSIPMLVGTTAGGKSLKNDTLGVVEYKSIDDNNTDDKNVPKPGKTADKNDALVGEDITYTLTQKVPNTTGYTGYLLRFSDQPGAGLTFKAITSVTVGGNKLDPKFYELAPAQPAAGQAFTITFGLEDASVDPAVRSILKGDAAAQFPIGAEIKVTYTATVNTDINKDAAAGTNKLTVDYSNNPNAWSTQLGHKVPTDDKGNETHPNNNLAAPIVKSVQADRTTAAPNSKIKIHDGATDALLKFTQVDGKYVLDPNGKIDEITSNGNGEFPLAGLKPGTDYRIEQSGLADGFNAGDTLADFHVTFTPDANGGRTTATLDPDASKNKSGLAFTDGLGSSSVAFVNAHALAGLPLTGGTGVKAAVALALVIALGAAVLARRGAGMKSAALHAA</sequence>
<dbReference type="Gene3D" id="2.60.40.740">
    <property type="match status" value="1"/>
</dbReference>
<keyword evidence="1" id="KW-0472">Membrane</keyword>
<accession>A0A5M9ZHD1</accession>